<accession>A0ACB8IN54</accession>
<protein>
    <submittedName>
        <fullName evidence="1">Uncharacterized protein</fullName>
    </submittedName>
</protein>
<comment type="caution">
    <text evidence="1">The sequence shown here is derived from an EMBL/GenBank/DDBJ whole genome shotgun (WGS) entry which is preliminary data.</text>
</comment>
<organism evidence="1 2">
    <name type="scientific">Citrus sinensis</name>
    <name type="common">Sweet orange</name>
    <name type="synonym">Citrus aurantium var. sinensis</name>
    <dbReference type="NCBI Taxonomy" id="2711"/>
    <lineage>
        <taxon>Eukaryota</taxon>
        <taxon>Viridiplantae</taxon>
        <taxon>Streptophyta</taxon>
        <taxon>Embryophyta</taxon>
        <taxon>Tracheophyta</taxon>
        <taxon>Spermatophyta</taxon>
        <taxon>Magnoliopsida</taxon>
        <taxon>eudicotyledons</taxon>
        <taxon>Gunneridae</taxon>
        <taxon>Pentapetalae</taxon>
        <taxon>rosids</taxon>
        <taxon>malvids</taxon>
        <taxon>Sapindales</taxon>
        <taxon>Rutaceae</taxon>
        <taxon>Aurantioideae</taxon>
        <taxon>Citrus</taxon>
    </lineage>
</organism>
<gene>
    <name evidence="1" type="ORF">KPL71_023745</name>
</gene>
<dbReference type="Proteomes" id="UP000829398">
    <property type="component" value="Chromosome 8"/>
</dbReference>
<name>A0ACB8IN54_CITSI</name>
<evidence type="ECO:0000313" key="1">
    <source>
        <dbReference type="EMBL" id="KAH9697761.1"/>
    </source>
</evidence>
<evidence type="ECO:0000313" key="2">
    <source>
        <dbReference type="Proteomes" id="UP000829398"/>
    </source>
</evidence>
<sequence>MATEELVRRCKSISLEEAEENKFSFKGKIKEKGIQVAAGCLIGKVLQTRGVNTEVLRIALTQVWQTRKEVKIENMGDNIFIFKFGDEVDKRRIIAGGPWHFNQALIPNSSHTTFWAQIKNVPIMCMDKEICKGIGELIRRVEEVDTNRTRDVIGQAIRLRISVDITKPLKKILFIETEEKKKIPVAVEYEKLPDFCYCCGCLGHSYKECTKYKGQPTKELDYGPWLKALTWGEKMKQNRTREQWSTRMSRGDKMKSQDHS</sequence>
<proteinExistence type="predicted"/>
<reference evidence="2" key="1">
    <citation type="journal article" date="2023" name="Hortic. Res.">
        <title>A chromosome-level phased genome enabling allele-level studies in sweet orange: a case study on citrus Huanglongbing tolerance.</title>
        <authorList>
            <person name="Wu B."/>
            <person name="Yu Q."/>
            <person name="Deng Z."/>
            <person name="Duan Y."/>
            <person name="Luo F."/>
            <person name="Gmitter F. Jr."/>
        </authorList>
    </citation>
    <scope>NUCLEOTIDE SEQUENCE [LARGE SCALE GENOMIC DNA]</scope>
    <source>
        <strain evidence="2">cv. Valencia</strain>
    </source>
</reference>
<dbReference type="EMBL" id="CM039177">
    <property type="protein sequence ID" value="KAH9697761.1"/>
    <property type="molecule type" value="Genomic_DNA"/>
</dbReference>
<keyword evidence="2" id="KW-1185">Reference proteome</keyword>